<dbReference type="Proteomes" id="UP000681290">
    <property type="component" value="Unassembled WGS sequence"/>
</dbReference>
<dbReference type="Pfam" id="PF07833">
    <property type="entry name" value="Cu_amine_oxidN1"/>
    <property type="match status" value="1"/>
</dbReference>
<keyword evidence="4" id="KW-1185">Reference proteome</keyword>
<accession>A0ABQ4MSV4</accession>
<proteinExistence type="predicted"/>
<feature type="chain" id="PRO_5045752125" description="Copper amine oxidase-like N-terminal domain-containing protein" evidence="1">
    <location>
        <begin position="21"/>
        <end position="411"/>
    </location>
</feature>
<sequence>MIRKFLVSLFCFLMTTQLFVGVASADKSIQLYVNNEKITGVHPIVKSGVMYVPYRPFFSALGFKVSYDPVTGEISGVIRGSEIKFWAGDDVIEYGHATYYLDEAIPVLHGQVYLPLRLASDFAKYSVHYDKPNSSVRLKPYGYGEESAIQDLLTKYYETFSPRLLSSDNLKLGYMDREADSGAYQPVSGIKVLDFKMTIDWIEFTSATEARLRVTYIKNTEVLNRSDVYLYDIRYERGQWKIANDASIFNRMEMPEDIDKKAASIMDNHYREQNAVLSDLRTYYKALNEEDLELTVQYTDPSFIEDWNSRLRLFGSKWENSMKDHFAYSDYRYILFDERVVYLGDKEAVVHGMLDFSTAKEDEEADNYVYEVLIFLKYANGHWTFSDDINLDLDFDKRFDSAGNPAKLSGW</sequence>
<evidence type="ECO:0000313" key="3">
    <source>
        <dbReference type="EMBL" id="GIP58480.1"/>
    </source>
</evidence>
<dbReference type="Gene3D" id="3.30.457.10">
    <property type="entry name" value="Copper amine oxidase-like, N-terminal domain"/>
    <property type="match status" value="1"/>
</dbReference>
<protein>
    <recommendedName>
        <fullName evidence="2">Copper amine oxidase-like N-terminal domain-containing protein</fullName>
    </recommendedName>
</protein>
<dbReference type="InterPro" id="IPR036582">
    <property type="entry name" value="Mao_N_sf"/>
</dbReference>
<organism evidence="3 4">
    <name type="scientific">Paenibacillus woosongensis</name>
    <dbReference type="NCBI Taxonomy" id="307580"/>
    <lineage>
        <taxon>Bacteria</taxon>
        <taxon>Bacillati</taxon>
        <taxon>Bacillota</taxon>
        <taxon>Bacilli</taxon>
        <taxon>Bacillales</taxon>
        <taxon>Paenibacillaceae</taxon>
        <taxon>Paenibacillus</taxon>
    </lineage>
</organism>
<comment type="caution">
    <text evidence="3">The sequence shown here is derived from an EMBL/GenBank/DDBJ whole genome shotgun (WGS) entry which is preliminary data.</text>
</comment>
<dbReference type="EMBL" id="BOSM01000003">
    <property type="protein sequence ID" value="GIP58480.1"/>
    <property type="molecule type" value="Genomic_DNA"/>
</dbReference>
<evidence type="ECO:0000256" key="1">
    <source>
        <dbReference type="SAM" id="SignalP"/>
    </source>
</evidence>
<gene>
    <name evidence="3" type="ORF">J15TS10_22940</name>
</gene>
<dbReference type="SUPFAM" id="SSF54427">
    <property type="entry name" value="NTF2-like"/>
    <property type="match status" value="1"/>
</dbReference>
<evidence type="ECO:0000259" key="2">
    <source>
        <dbReference type="Pfam" id="PF07833"/>
    </source>
</evidence>
<dbReference type="RefSeq" id="WP_213590905.1">
    <property type="nucleotide sequence ID" value="NZ_BOSM01000003.1"/>
</dbReference>
<feature type="domain" description="Copper amine oxidase-like N-terminal" evidence="2">
    <location>
        <begin position="33"/>
        <end position="136"/>
    </location>
</feature>
<reference evidence="3 4" key="1">
    <citation type="submission" date="2021-03" db="EMBL/GenBank/DDBJ databases">
        <title>Antimicrobial resistance genes in bacteria isolated from Japanese honey, and their potential for conferring macrolide and lincosamide resistance in the American foulbrood pathogen Paenibacillus larvae.</title>
        <authorList>
            <person name="Okamoto M."/>
            <person name="Kumagai M."/>
            <person name="Kanamori H."/>
            <person name="Takamatsu D."/>
        </authorList>
    </citation>
    <scope>NUCLEOTIDE SEQUENCE [LARGE SCALE GENOMIC DNA]</scope>
    <source>
        <strain evidence="3 4">J15TS10</strain>
    </source>
</reference>
<dbReference type="InterPro" id="IPR012854">
    <property type="entry name" value="Cu_amine_oxidase-like_N"/>
</dbReference>
<dbReference type="SUPFAM" id="SSF55383">
    <property type="entry name" value="Copper amine oxidase, domain N"/>
    <property type="match status" value="1"/>
</dbReference>
<dbReference type="InterPro" id="IPR032710">
    <property type="entry name" value="NTF2-like_dom_sf"/>
</dbReference>
<evidence type="ECO:0000313" key="4">
    <source>
        <dbReference type="Proteomes" id="UP000681290"/>
    </source>
</evidence>
<name>A0ABQ4MSV4_9BACL</name>
<feature type="signal peptide" evidence="1">
    <location>
        <begin position="1"/>
        <end position="20"/>
    </location>
</feature>
<keyword evidence="1" id="KW-0732">Signal</keyword>